<protein>
    <submittedName>
        <fullName evidence="2">Toll/interleukin-1 receptor domain-containing protein</fullName>
    </submittedName>
</protein>
<reference evidence="2 3" key="1">
    <citation type="submission" date="2024-09" db="EMBL/GenBank/DDBJ databases">
        <authorList>
            <person name="Sun Q."/>
            <person name="Mori K."/>
        </authorList>
    </citation>
    <scope>NUCLEOTIDE SEQUENCE [LARGE SCALE GENOMIC DNA]</scope>
    <source>
        <strain evidence="2 3">KCTC 23315</strain>
    </source>
</reference>
<dbReference type="InterPro" id="IPR035897">
    <property type="entry name" value="Toll_tir_struct_dom_sf"/>
</dbReference>
<evidence type="ECO:0000259" key="1">
    <source>
        <dbReference type="PROSITE" id="PS51534"/>
    </source>
</evidence>
<keyword evidence="3" id="KW-1185">Reference proteome</keyword>
<dbReference type="SUPFAM" id="SSF52200">
    <property type="entry name" value="Toll/Interleukin receptor TIR domain"/>
    <property type="match status" value="1"/>
</dbReference>
<keyword evidence="2" id="KW-0675">Receptor</keyword>
<sequence>MVTNPKVFISYSHDNEEHKDWVYKLATELMGKGIETILDQWDLELGANLPKFMEHGLQESDRVLVVCTDNYNTKSNEGTGGVGYENNILTAELMFNQSTTKFIPVIRSVSTQLKTPICLASRLYIDFSDDNTVEESLKQLVHEIYGLKLRPKPKLGQNPFLTKKATLPELHESSTSHFHQLFSSAFPGVRGIEWFEGSTANERLEILLKLPLVFSGTTPIWWWGHGDLQISKFEIEDNGIALMNFDELKIKRIAAVNCGAYYQSFVYVETEAMEPTGLYEFKEDDNILHELGYRSEEYANFRGQKISRSEFDDGAAIIDGKPVEIRGEAEFRVRYLSPYNFIIAPQGTPINNNSFDLRRRELLKEIIFGHQTVEQMVEEVLKLPKNRE</sequence>
<proteinExistence type="predicted"/>
<dbReference type="Gene3D" id="3.40.50.10140">
    <property type="entry name" value="Toll/interleukin-1 receptor homology (TIR) domain"/>
    <property type="match status" value="1"/>
</dbReference>
<comment type="caution">
    <text evidence="2">The sequence shown here is derived from an EMBL/GenBank/DDBJ whole genome shotgun (WGS) entry which is preliminary data.</text>
</comment>
<evidence type="ECO:0000313" key="2">
    <source>
        <dbReference type="EMBL" id="MFC0047370.1"/>
    </source>
</evidence>
<feature type="domain" description="SEFIR" evidence="1">
    <location>
        <begin position="4"/>
        <end position="136"/>
    </location>
</feature>
<dbReference type="RefSeq" id="WP_377240599.1">
    <property type="nucleotide sequence ID" value="NZ_JBHLXP010000001.1"/>
</dbReference>
<dbReference type="Pfam" id="PF13676">
    <property type="entry name" value="TIR_2"/>
    <property type="match status" value="1"/>
</dbReference>
<dbReference type="EMBL" id="JBHLXP010000001">
    <property type="protein sequence ID" value="MFC0047370.1"/>
    <property type="molecule type" value="Genomic_DNA"/>
</dbReference>
<evidence type="ECO:0000313" key="3">
    <source>
        <dbReference type="Proteomes" id="UP001589813"/>
    </source>
</evidence>
<dbReference type="InterPro" id="IPR000157">
    <property type="entry name" value="TIR_dom"/>
</dbReference>
<gene>
    <name evidence="2" type="ORF">ACFFJP_03575</name>
</gene>
<organism evidence="2 3">
    <name type="scientific">Rheinheimera tilapiae</name>
    <dbReference type="NCBI Taxonomy" id="875043"/>
    <lineage>
        <taxon>Bacteria</taxon>
        <taxon>Pseudomonadati</taxon>
        <taxon>Pseudomonadota</taxon>
        <taxon>Gammaproteobacteria</taxon>
        <taxon>Chromatiales</taxon>
        <taxon>Chromatiaceae</taxon>
        <taxon>Rheinheimera</taxon>
    </lineage>
</organism>
<dbReference type="Proteomes" id="UP001589813">
    <property type="component" value="Unassembled WGS sequence"/>
</dbReference>
<name>A0ABV6B936_9GAMM</name>
<dbReference type="PROSITE" id="PS51534">
    <property type="entry name" value="SEFIR"/>
    <property type="match status" value="1"/>
</dbReference>
<dbReference type="InterPro" id="IPR013568">
    <property type="entry name" value="SEFIR_dom"/>
</dbReference>
<accession>A0ABV6B936</accession>